<comment type="subcellular location">
    <subcellularLocation>
        <location evidence="1">Membrane</location>
        <topology evidence="1">Multi-pass membrane protein</topology>
    </subcellularLocation>
</comment>
<dbReference type="GO" id="GO:0008320">
    <property type="term" value="F:protein transmembrane transporter activity"/>
    <property type="evidence" value="ECO:0007669"/>
    <property type="project" value="TreeGrafter"/>
</dbReference>
<dbReference type="Pfam" id="PF02466">
    <property type="entry name" value="Tim17"/>
    <property type="match status" value="1"/>
</dbReference>
<sequence>MASSQKPDTDTESDFDDEEEETSVRNPNSPFGVVNPNSAVTPAPAPLVCLLRFAGDSAAGALLGSFVGYGSGLIKKNGFKRSFADAGSSAKTFAILSGVHSLVVCILKRLRGKDDVINAGVAGCCTGLALSIPGGPQALLQSCLTMGVFSCLIEGFNKQQPALAYPLLSGKESKVTGAHDALPPFTLPLPSELREGFSSFCKSLTRSGSSACP</sequence>
<evidence type="ECO:0000256" key="3">
    <source>
        <dbReference type="ARBA" id="ARBA00022989"/>
    </source>
</evidence>
<dbReference type="AlphaFoldDB" id="A0AAX6FDY4"/>
<accession>A0AAX6FDY4</accession>
<reference evidence="6" key="1">
    <citation type="journal article" date="2023" name="GigaByte">
        <title>Genome assembly of the bearded iris, Iris pallida Lam.</title>
        <authorList>
            <person name="Bruccoleri R.E."/>
            <person name="Oakeley E.J."/>
            <person name="Faust A.M.E."/>
            <person name="Altorfer M."/>
            <person name="Dessus-Babus S."/>
            <person name="Burckhardt D."/>
            <person name="Oertli M."/>
            <person name="Naumann U."/>
            <person name="Petersen F."/>
            <person name="Wong J."/>
        </authorList>
    </citation>
    <scope>NUCLEOTIDE SEQUENCE</scope>
    <source>
        <strain evidence="6">GSM-AAB239-AS_SAM_17_03QT</strain>
    </source>
</reference>
<feature type="compositionally biased region" description="Polar residues" evidence="5">
    <location>
        <begin position="24"/>
        <end position="36"/>
    </location>
</feature>
<keyword evidence="2" id="KW-0812">Transmembrane</keyword>
<evidence type="ECO:0000256" key="4">
    <source>
        <dbReference type="ARBA" id="ARBA00023136"/>
    </source>
</evidence>
<dbReference type="EMBL" id="JANAVB010029617">
    <property type="protein sequence ID" value="KAJ6814604.1"/>
    <property type="molecule type" value="Genomic_DNA"/>
</dbReference>
<evidence type="ECO:0000313" key="7">
    <source>
        <dbReference type="Proteomes" id="UP001140949"/>
    </source>
</evidence>
<dbReference type="InterPro" id="IPR039175">
    <property type="entry name" value="TIM22"/>
</dbReference>
<dbReference type="GO" id="GO:0045036">
    <property type="term" value="P:protein targeting to chloroplast"/>
    <property type="evidence" value="ECO:0007669"/>
    <property type="project" value="TreeGrafter"/>
</dbReference>
<dbReference type="PANTHER" id="PTHR14110">
    <property type="entry name" value="MITOCHONDRIAL IMPORT INNER MEMBRANE TRANSLOCASE SUBUNIT TIM22"/>
    <property type="match status" value="1"/>
</dbReference>
<dbReference type="GO" id="GO:0009941">
    <property type="term" value="C:chloroplast envelope"/>
    <property type="evidence" value="ECO:0007669"/>
    <property type="project" value="TreeGrafter"/>
</dbReference>
<dbReference type="GO" id="GO:0045039">
    <property type="term" value="P:protein insertion into mitochondrial inner membrane"/>
    <property type="evidence" value="ECO:0007669"/>
    <property type="project" value="InterPro"/>
</dbReference>
<keyword evidence="3" id="KW-1133">Transmembrane helix</keyword>
<organism evidence="6 7">
    <name type="scientific">Iris pallida</name>
    <name type="common">Sweet iris</name>
    <dbReference type="NCBI Taxonomy" id="29817"/>
    <lineage>
        <taxon>Eukaryota</taxon>
        <taxon>Viridiplantae</taxon>
        <taxon>Streptophyta</taxon>
        <taxon>Embryophyta</taxon>
        <taxon>Tracheophyta</taxon>
        <taxon>Spermatophyta</taxon>
        <taxon>Magnoliopsida</taxon>
        <taxon>Liliopsida</taxon>
        <taxon>Asparagales</taxon>
        <taxon>Iridaceae</taxon>
        <taxon>Iridoideae</taxon>
        <taxon>Irideae</taxon>
        <taxon>Iris</taxon>
    </lineage>
</organism>
<evidence type="ECO:0000256" key="1">
    <source>
        <dbReference type="ARBA" id="ARBA00004141"/>
    </source>
</evidence>
<feature type="compositionally biased region" description="Acidic residues" evidence="5">
    <location>
        <begin position="10"/>
        <end position="21"/>
    </location>
</feature>
<evidence type="ECO:0000256" key="2">
    <source>
        <dbReference type="ARBA" id="ARBA00022692"/>
    </source>
</evidence>
<gene>
    <name evidence="6" type="ORF">M6B38_137340</name>
</gene>
<dbReference type="PANTHER" id="PTHR14110:SF1">
    <property type="entry name" value="CHLOROPLASTIC IMPORT INNER MEMBRANE TRANSLOCASE SUBUNIT TIM22-2-RELATED"/>
    <property type="match status" value="1"/>
</dbReference>
<feature type="region of interest" description="Disordered" evidence="5">
    <location>
        <begin position="1"/>
        <end position="36"/>
    </location>
</feature>
<protein>
    <submittedName>
        <fullName evidence="6">Mitochondrial import inner membrane translocase subunit TIM22-2-like</fullName>
    </submittedName>
</protein>
<proteinExistence type="predicted"/>
<evidence type="ECO:0000256" key="5">
    <source>
        <dbReference type="SAM" id="MobiDB-lite"/>
    </source>
</evidence>
<reference evidence="6" key="2">
    <citation type="submission" date="2023-04" db="EMBL/GenBank/DDBJ databases">
        <authorList>
            <person name="Bruccoleri R.E."/>
            <person name="Oakeley E.J."/>
            <person name="Faust A.-M."/>
            <person name="Dessus-Babus S."/>
            <person name="Altorfer M."/>
            <person name="Burckhardt D."/>
            <person name="Oertli M."/>
            <person name="Naumann U."/>
            <person name="Petersen F."/>
            <person name="Wong J."/>
        </authorList>
    </citation>
    <scope>NUCLEOTIDE SEQUENCE</scope>
    <source>
        <strain evidence="6">GSM-AAB239-AS_SAM_17_03QT</strain>
        <tissue evidence="6">Leaf</tissue>
    </source>
</reference>
<keyword evidence="4" id="KW-0472">Membrane</keyword>
<comment type="caution">
    <text evidence="6">The sequence shown here is derived from an EMBL/GenBank/DDBJ whole genome shotgun (WGS) entry which is preliminary data.</text>
</comment>
<name>A0AAX6FDY4_IRIPA</name>
<keyword evidence="7" id="KW-1185">Reference proteome</keyword>
<dbReference type="Proteomes" id="UP001140949">
    <property type="component" value="Unassembled WGS sequence"/>
</dbReference>
<dbReference type="GO" id="GO:0042721">
    <property type="term" value="C:TIM22 mitochondrial import inner membrane insertion complex"/>
    <property type="evidence" value="ECO:0007669"/>
    <property type="project" value="InterPro"/>
</dbReference>
<evidence type="ECO:0000313" key="6">
    <source>
        <dbReference type="EMBL" id="KAJ6814604.1"/>
    </source>
</evidence>